<protein>
    <recommendedName>
        <fullName evidence="3 13">Flagellar biosynthetic protein FlhB</fullName>
    </recommendedName>
</protein>
<dbReference type="PANTHER" id="PTHR30531">
    <property type="entry name" value="FLAGELLAR BIOSYNTHETIC PROTEIN FLHB"/>
    <property type="match status" value="1"/>
</dbReference>
<evidence type="ECO:0000256" key="11">
    <source>
        <dbReference type="ARBA" id="ARBA00023225"/>
    </source>
</evidence>
<sequence>MAEDGDDDQDSKTENPTEKKLRDAAEKGNIPISREAPLFAAMLAFYIYVVFFLPQAAASMAATLKDLFEQPDQWRLTTPTDVLSLFTYLGWKMAAVLAPILLLLMGFGLTQSFAQHLPGFVLDRIQPKFERISLVKGLGRMFSVPGMVEFGKSLFKIIAVSVIMFLSMRGQYFGALDAMFSDPQVIFVKLSAIIREMVIILLLSTGLLAAVDILWQRYHWYQQMRMTKQEVKEENKQTQGDPIIKSRQRSAQRDRARRRMIQNVPRATLVITNPTHYAVALRYVREEMQAPMVIAKGQDLIALKIREIAQENNIPIFEDPPLARSMFAQVSVDSVIPPVFYKAVAELVQRLYAAEAKKKRRIR</sequence>
<feature type="transmembrane region" description="Helical" evidence="13">
    <location>
        <begin position="192"/>
        <end position="215"/>
    </location>
</feature>
<dbReference type="InterPro" id="IPR006135">
    <property type="entry name" value="T3SS_substrate_exporter"/>
</dbReference>
<dbReference type="Gene3D" id="3.40.1690.10">
    <property type="entry name" value="secretion proteins EscU"/>
    <property type="match status" value="1"/>
</dbReference>
<dbReference type="Pfam" id="PF01312">
    <property type="entry name" value="Bac_export_2"/>
    <property type="match status" value="1"/>
</dbReference>
<evidence type="ECO:0000256" key="4">
    <source>
        <dbReference type="ARBA" id="ARBA00022448"/>
    </source>
</evidence>
<comment type="similarity">
    <text evidence="2 13">Belongs to the type III secretion exporter family.</text>
</comment>
<evidence type="ECO:0000256" key="12">
    <source>
        <dbReference type="ARBA" id="ARBA00025078"/>
    </source>
</evidence>
<dbReference type="PRINTS" id="PR00950">
    <property type="entry name" value="TYPE3IMSPROT"/>
</dbReference>
<dbReference type="Proteomes" id="UP001235269">
    <property type="component" value="Unassembled WGS sequence"/>
</dbReference>
<keyword evidence="8 13" id="KW-0653">Protein transport</keyword>
<evidence type="ECO:0000256" key="7">
    <source>
        <dbReference type="ARBA" id="ARBA00022795"/>
    </source>
</evidence>
<dbReference type="EMBL" id="JAUSWH010000011">
    <property type="protein sequence ID" value="MDQ0456975.1"/>
    <property type="molecule type" value="Genomic_DNA"/>
</dbReference>
<proteinExistence type="inferred from homology"/>
<feature type="transmembrane region" description="Helical" evidence="13">
    <location>
        <begin position="154"/>
        <end position="172"/>
    </location>
</feature>
<dbReference type="RefSeq" id="WP_307159159.1">
    <property type="nucleotide sequence ID" value="NZ_JAUSWH010000011.1"/>
</dbReference>
<gene>
    <name evidence="13" type="primary">flhB</name>
    <name evidence="15" type="ORF">QO005_003320</name>
</gene>
<evidence type="ECO:0000256" key="1">
    <source>
        <dbReference type="ARBA" id="ARBA00004651"/>
    </source>
</evidence>
<name>A0ABU0IFH0_9HYPH</name>
<keyword evidence="11 13" id="KW-1006">Bacterial flagellum protein export</keyword>
<evidence type="ECO:0000256" key="5">
    <source>
        <dbReference type="ARBA" id="ARBA00022475"/>
    </source>
</evidence>
<feature type="compositionally biased region" description="Basic and acidic residues" evidence="14">
    <location>
        <begin position="10"/>
        <end position="26"/>
    </location>
</feature>
<keyword evidence="7 13" id="KW-1005">Bacterial flagellum biogenesis</keyword>
<evidence type="ECO:0000256" key="14">
    <source>
        <dbReference type="SAM" id="MobiDB-lite"/>
    </source>
</evidence>
<keyword evidence="16" id="KW-1185">Reference proteome</keyword>
<keyword evidence="15" id="KW-0540">Nuclease</keyword>
<dbReference type="NCBIfam" id="TIGR00328">
    <property type="entry name" value="flhB"/>
    <property type="match status" value="1"/>
</dbReference>
<dbReference type="GO" id="GO:0004527">
    <property type="term" value="F:exonuclease activity"/>
    <property type="evidence" value="ECO:0007669"/>
    <property type="project" value="UniProtKB-KW"/>
</dbReference>
<evidence type="ECO:0000256" key="2">
    <source>
        <dbReference type="ARBA" id="ARBA00010690"/>
    </source>
</evidence>
<keyword evidence="15" id="KW-0966">Cell projection</keyword>
<comment type="caution">
    <text evidence="15">The sequence shown here is derived from an EMBL/GenBank/DDBJ whole genome shotgun (WGS) entry which is preliminary data.</text>
</comment>
<evidence type="ECO:0000256" key="10">
    <source>
        <dbReference type="ARBA" id="ARBA00023136"/>
    </source>
</evidence>
<dbReference type="InterPro" id="IPR029025">
    <property type="entry name" value="T3SS_substrate_exporter_C"/>
</dbReference>
<dbReference type="Gene3D" id="6.10.250.2080">
    <property type="match status" value="1"/>
</dbReference>
<feature type="region of interest" description="Disordered" evidence="14">
    <location>
        <begin position="1"/>
        <end position="26"/>
    </location>
</feature>
<dbReference type="PANTHER" id="PTHR30531:SF12">
    <property type="entry name" value="FLAGELLAR BIOSYNTHETIC PROTEIN FLHB"/>
    <property type="match status" value="1"/>
</dbReference>
<dbReference type="InterPro" id="IPR006136">
    <property type="entry name" value="FlhB"/>
</dbReference>
<evidence type="ECO:0000313" key="15">
    <source>
        <dbReference type="EMBL" id="MDQ0456975.1"/>
    </source>
</evidence>
<evidence type="ECO:0000256" key="3">
    <source>
        <dbReference type="ARBA" id="ARBA00021622"/>
    </source>
</evidence>
<keyword evidence="6 13" id="KW-0812">Transmembrane</keyword>
<keyword evidence="10 13" id="KW-0472">Membrane</keyword>
<evidence type="ECO:0000313" key="16">
    <source>
        <dbReference type="Proteomes" id="UP001235269"/>
    </source>
</evidence>
<feature type="transmembrane region" description="Helical" evidence="13">
    <location>
        <begin position="82"/>
        <end position="107"/>
    </location>
</feature>
<feature type="region of interest" description="Disordered" evidence="14">
    <location>
        <begin position="230"/>
        <end position="255"/>
    </location>
</feature>
<evidence type="ECO:0000256" key="9">
    <source>
        <dbReference type="ARBA" id="ARBA00022989"/>
    </source>
</evidence>
<accession>A0ABU0IFH0</accession>
<evidence type="ECO:0000256" key="13">
    <source>
        <dbReference type="RuleBase" id="RU364091"/>
    </source>
</evidence>
<feature type="transmembrane region" description="Helical" evidence="13">
    <location>
        <begin position="38"/>
        <end position="62"/>
    </location>
</feature>
<keyword evidence="15" id="KW-0378">Hydrolase</keyword>
<dbReference type="SUPFAM" id="SSF160544">
    <property type="entry name" value="EscU C-terminal domain-like"/>
    <property type="match status" value="1"/>
</dbReference>
<comment type="function">
    <text evidence="12 13">Required for formation of the rod structure in the basal body of the flagellar apparatus. Together with FliI and FliH, may constitute the export apparatus of flagellin.</text>
</comment>
<comment type="subcellular location">
    <subcellularLocation>
        <location evidence="1">Cell membrane</location>
        <topology evidence="1">Multi-pass membrane protein</topology>
    </subcellularLocation>
</comment>
<reference evidence="15 16" key="1">
    <citation type="submission" date="2023-07" db="EMBL/GenBank/DDBJ databases">
        <title>Genomic Encyclopedia of Type Strains, Phase IV (KMG-IV): sequencing the most valuable type-strain genomes for metagenomic binning, comparative biology and taxonomic classification.</title>
        <authorList>
            <person name="Goeker M."/>
        </authorList>
    </citation>
    <scope>NUCLEOTIDE SEQUENCE [LARGE SCALE GENOMIC DNA]</scope>
    <source>
        <strain evidence="15 16">DSM 100301</strain>
    </source>
</reference>
<keyword evidence="15" id="KW-0282">Flagellum</keyword>
<keyword evidence="15" id="KW-0969">Cilium</keyword>
<organism evidence="15 16">
    <name type="scientific">Rhizobium paknamense</name>
    <dbReference type="NCBI Taxonomy" id="1206817"/>
    <lineage>
        <taxon>Bacteria</taxon>
        <taxon>Pseudomonadati</taxon>
        <taxon>Pseudomonadota</taxon>
        <taxon>Alphaproteobacteria</taxon>
        <taxon>Hyphomicrobiales</taxon>
        <taxon>Rhizobiaceae</taxon>
        <taxon>Rhizobium/Agrobacterium group</taxon>
        <taxon>Rhizobium</taxon>
    </lineage>
</organism>
<keyword evidence="5 13" id="KW-1003">Cell membrane</keyword>
<evidence type="ECO:0000256" key="6">
    <source>
        <dbReference type="ARBA" id="ARBA00022692"/>
    </source>
</evidence>
<evidence type="ECO:0000256" key="8">
    <source>
        <dbReference type="ARBA" id="ARBA00022927"/>
    </source>
</evidence>
<keyword evidence="15" id="KW-0269">Exonuclease</keyword>
<feature type="compositionally biased region" description="Basic residues" evidence="14">
    <location>
        <begin position="246"/>
        <end position="255"/>
    </location>
</feature>
<keyword evidence="9 13" id="KW-1133">Transmembrane helix</keyword>
<keyword evidence="4 13" id="KW-0813">Transport</keyword>